<sequence length="151" mass="16314">MTGTNARVWVWVWRSKVLMLTTPLSDNEPKGRPPSARTGTVVVCVVRSATRPSFQVVMPSMQESPTAITRAIRLSLDLAASAEAVHRVTSTTDAHHHDKLTPSPPSKTLSPLGEKDYICAAAAAAASAGAVAMKKRKDEEAYEVFQIKETN</sequence>
<evidence type="ECO:0000313" key="4">
    <source>
        <dbReference type="Proteomes" id="UP001359485"/>
    </source>
</evidence>
<feature type="region of interest" description="Disordered" evidence="1">
    <location>
        <begin position="89"/>
        <end position="111"/>
    </location>
</feature>
<protein>
    <submittedName>
        <fullName evidence="3">Uncharacterized protein</fullName>
    </submittedName>
</protein>
<keyword evidence="2" id="KW-0732">Signal</keyword>
<organism evidence="3 4">
    <name type="scientific">Polyplax serrata</name>
    <name type="common">Common mouse louse</name>
    <dbReference type="NCBI Taxonomy" id="468196"/>
    <lineage>
        <taxon>Eukaryota</taxon>
        <taxon>Metazoa</taxon>
        <taxon>Ecdysozoa</taxon>
        <taxon>Arthropoda</taxon>
        <taxon>Hexapoda</taxon>
        <taxon>Insecta</taxon>
        <taxon>Pterygota</taxon>
        <taxon>Neoptera</taxon>
        <taxon>Paraneoptera</taxon>
        <taxon>Psocodea</taxon>
        <taxon>Troctomorpha</taxon>
        <taxon>Phthiraptera</taxon>
        <taxon>Anoplura</taxon>
        <taxon>Polyplacidae</taxon>
        <taxon>Polyplax</taxon>
    </lineage>
</organism>
<gene>
    <name evidence="3" type="ORF">RUM44_004085</name>
</gene>
<name>A0ABR1B279_POLSC</name>
<keyword evidence="4" id="KW-1185">Reference proteome</keyword>
<comment type="caution">
    <text evidence="3">The sequence shown here is derived from an EMBL/GenBank/DDBJ whole genome shotgun (WGS) entry which is preliminary data.</text>
</comment>
<evidence type="ECO:0000256" key="1">
    <source>
        <dbReference type="SAM" id="MobiDB-lite"/>
    </source>
</evidence>
<feature type="signal peptide" evidence="2">
    <location>
        <begin position="1"/>
        <end position="19"/>
    </location>
</feature>
<reference evidence="3 4" key="1">
    <citation type="submission" date="2023-09" db="EMBL/GenBank/DDBJ databases">
        <title>Genomes of two closely related lineages of the louse Polyplax serrata with different host specificities.</title>
        <authorList>
            <person name="Martinu J."/>
            <person name="Tarabai H."/>
            <person name="Stefka J."/>
            <person name="Hypsa V."/>
        </authorList>
    </citation>
    <scope>NUCLEOTIDE SEQUENCE [LARGE SCALE GENOMIC DNA]</scope>
    <source>
        <strain evidence="3">98ZLc_SE</strain>
    </source>
</reference>
<feature type="chain" id="PRO_5047442319" evidence="2">
    <location>
        <begin position="20"/>
        <end position="151"/>
    </location>
</feature>
<accession>A0ABR1B279</accession>
<dbReference type="EMBL" id="JAWJWF010000004">
    <property type="protein sequence ID" value="KAK6633478.1"/>
    <property type="molecule type" value="Genomic_DNA"/>
</dbReference>
<evidence type="ECO:0000313" key="3">
    <source>
        <dbReference type="EMBL" id="KAK6633478.1"/>
    </source>
</evidence>
<proteinExistence type="predicted"/>
<dbReference type="Proteomes" id="UP001359485">
    <property type="component" value="Unassembled WGS sequence"/>
</dbReference>
<evidence type="ECO:0000256" key="2">
    <source>
        <dbReference type="SAM" id="SignalP"/>
    </source>
</evidence>